<dbReference type="Gene3D" id="2.102.10.10">
    <property type="entry name" value="Rieske [2Fe-2S] iron-sulphur domain"/>
    <property type="match status" value="1"/>
</dbReference>
<dbReference type="InterPro" id="IPR038010">
    <property type="entry name" value="YhfW_C"/>
</dbReference>
<keyword evidence="8" id="KW-1185">Reference proteome</keyword>
<dbReference type="Proteomes" id="UP001595387">
    <property type="component" value="Unassembled WGS sequence"/>
</dbReference>
<dbReference type="InterPro" id="IPR036188">
    <property type="entry name" value="FAD/NAD-bd_sf"/>
</dbReference>
<dbReference type="InterPro" id="IPR036922">
    <property type="entry name" value="Rieske_2Fe-2S_sf"/>
</dbReference>
<proteinExistence type="predicted"/>
<keyword evidence="3" id="KW-0408">Iron</keyword>
<reference evidence="8" key="1">
    <citation type="journal article" date="2019" name="Int. J. Syst. Evol. Microbiol.">
        <title>The Global Catalogue of Microorganisms (GCM) 10K type strain sequencing project: providing services to taxonomists for standard genome sequencing and annotation.</title>
        <authorList>
            <consortium name="The Broad Institute Genomics Platform"/>
            <consortium name="The Broad Institute Genome Sequencing Center for Infectious Disease"/>
            <person name="Wu L."/>
            <person name="Ma J."/>
        </authorList>
    </citation>
    <scope>NUCLEOTIDE SEQUENCE [LARGE SCALE GENOMIC DNA]</scope>
    <source>
        <strain evidence="8">KCTC 13193</strain>
    </source>
</reference>
<evidence type="ECO:0000256" key="1">
    <source>
        <dbReference type="ARBA" id="ARBA00022714"/>
    </source>
</evidence>
<protein>
    <submittedName>
        <fullName evidence="7">FAD-dependent oxidoreductase</fullName>
    </submittedName>
</protein>
<dbReference type="CDD" id="cd03477">
    <property type="entry name" value="Rieske_YhfW_C"/>
    <property type="match status" value="1"/>
</dbReference>
<dbReference type="PANTHER" id="PTHR13847:SF274">
    <property type="entry name" value="RIESKE 2FE-2S IRON-SULFUR PROTEIN YHFW-RELATED"/>
    <property type="match status" value="1"/>
</dbReference>
<dbReference type="PRINTS" id="PR00162">
    <property type="entry name" value="RIESKE"/>
</dbReference>
<dbReference type="InterPro" id="IPR017941">
    <property type="entry name" value="Rieske_2Fe-2S"/>
</dbReference>
<evidence type="ECO:0000256" key="3">
    <source>
        <dbReference type="ARBA" id="ARBA00023004"/>
    </source>
</evidence>
<dbReference type="PROSITE" id="PS51296">
    <property type="entry name" value="RIESKE"/>
    <property type="match status" value="1"/>
</dbReference>
<dbReference type="Pfam" id="PF00355">
    <property type="entry name" value="Rieske"/>
    <property type="match status" value="1"/>
</dbReference>
<dbReference type="InterPro" id="IPR006076">
    <property type="entry name" value="FAD-dep_OxRdtase"/>
</dbReference>
<evidence type="ECO:0000259" key="6">
    <source>
        <dbReference type="PROSITE" id="PS51296"/>
    </source>
</evidence>
<comment type="caution">
    <text evidence="7">The sequence shown here is derived from an EMBL/GenBank/DDBJ whole genome shotgun (WGS) entry which is preliminary data.</text>
</comment>
<keyword evidence="4" id="KW-0411">Iron-sulfur</keyword>
<dbReference type="EMBL" id="JBHRRZ010000001">
    <property type="protein sequence ID" value="MFC2946921.1"/>
    <property type="molecule type" value="Genomic_DNA"/>
</dbReference>
<dbReference type="Gene3D" id="3.50.50.60">
    <property type="entry name" value="FAD/NAD(P)-binding domain"/>
    <property type="match status" value="1"/>
</dbReference>
<dbReference type="InterPro" id="IPR005805">
    <property type="entry name" value="Rieske_Fe-S_prot_C"/>
</dbReference>
<dbReference type="SUPFAM" id="SSF50022">
    <property type="entry name" value="ISP domain"/>
    <property type="match status" value="1"/>
</dbReference>
<accession>A0ABV7A1H8</accession>
<keyword evidence="1" id="KW-0001">2Fe-2S</keyword>
<dbReference type="Pfam" id="PF01266">
    <property type="entry name" value="DAO"/>
    <property type="match status" value="1"/>
</dbReference>
<dbReference type="Gene3D" id="3.30.9.10">
    <property type="entry name" value="D-Amino Acid Oxidase, subunit A, domain 2"/>
    <property type="match status" value="1"/>
</dbReference>
<gene>
    <name evidence="7" type="ORF">ACFODW_00885</name>
</gene>
<evidence type="ECO:0000256" key="4">
    <source>
        <dbReference type="ARBA" id="ARBA00023014"/>
    </source>
</evidence>
<sequence length="509" mass="57291">MAQQKNSTLPEQTQSFWRETEKQLKYDQLDKDIEVDTAIAGGGIAGITTAYLLAKRGKKVALLEARELINGTTGFTTAKLTAQHNLVYDELINRYGQSWAKSFYQANMEGIALVKQLSEELGIDCDLEEQEAFVFTQDEENRSKLLKELEAYEKLGIEGEFLEDLPLSLDIEAALMMRNQAQFHPVKYLNGLLKELVKLDVEIFEQTRVMEIENKDSVICHTEPGYKVTSDDLVVATHFPIHEPNKFYSGNLKPEGSYALAVKVNNELNEFPDGMYINADLPRRTLRKMRADGEDYILVGGESHPVGDGTSSEQRYEKLAAYAKENFGEDEIVYRWFSHDYLSPDRLPFIGLLNEKEDNIYTATGFGKWGLANAVVGGKVLADLIEGEQNPYTQLFSPQRKIGEMKDTEKANKHPEDYETYTRPEKPEDLQKKQGAILKVDGNDVGAYKDEEGKLHMLDLTCTHLGCGVEWNDGNATWDCPCHGSRFSATGEVIDGPAVEGLKRINEES</sequence>
<evidence type="ECO:0000256" key="2">
    <source>
        <dbReference type="ARBA" id="ARBA00022723"/>
    </source>
</evidence>
<keyword evidence="2" id="KW-0479">Metal-binding</keyword>
<organism evidence="7 8">
    <name type="scientific">Virgibacillus sediminis</name>
    <dbReference type="NCBI Taxonomy" id="202260"/>
    <lineage>
        <taxon>Bacteria</taxon>
        <taxon>Bacillati</taxon>
        <taxon>Bacillota</taxon>
        <taxon>Bacilli</taxon>
        <taxon>Bacillales</taxon>
        <taxon>Bacillaceae</taxon>
        <taxon>Virgibacillus</taxon>
    </lineage>
</organism>
<name>A0ABV7A1H8_9BACI</name>
<dbReference type="SUPFAM" id="SSF51971">
    <property type="entry name" value="Nucleotide-binding domain"/>
    <property type="match status" value="1"/>
</dbReference>
<keyword evidence="5" id="KW-1015">Disulfide bond</keyword>
<evidence type="ECO:0000256" key="5">
    <source>
        <dbReference type="ARBA" id="ARBA00023157"/>
    </source>
</evidence>
<evidence type="ECO:0000313" key="8">
    <source>
        <dbReference type="Proteomes" id="UP001595387"/>
    </source>
</evidence>
<dbReference type="RefSeq" id="WP_390301496.1">
    <property type="nucleotide sequence ID" value="NZ_JBHRRZ010000001.1"/>
</dbReference>
<dbReference type="PANTHER" id="PTHR13847">
    <property type="entry name" value="SARCOSINE DEHYDROGENASE-RELATED"/>
    <property type="match status" value="1"/>
</dbReference>
<evidence type="ECO:0000313" key="7">
    <source>
        <dbReference type="EMBL" id="MFC2946921.1"/>
    </source>
</evidence>
<feature type="domain" description="Rieske" evidence="6">
    <location>
        <begin position="422"/>
        <end position="509"/>
    </location>
</feature>